<evidence type="ECO:0000256" key="5">
    <source>
        <dbReference type="ARBA" id="ARBA00023159"/>
    </source>
</evidence>
<evidence type="ECO:0000256" key="6">
    <source>
        <dbReference type="ARBA" id="ARBA00023163"/>
    </source>
</evidence>
<keyword evidence="3" id="KW-0805">Transcription regulation</keyword>
<dbReference type="GO" id="GO:0080142">
    <property type="term" value="P:regulation of salicylic acid biosynthetic process"/>
    <property type="evidence" value="ECO:0007669"/>
    <property type="project" value="TreeGrafter"/>
</dbReference>
<dbReference type="PANTHER" id="PTHR31713:SF42">
    <property type="entry name" value="PROTEIN SAR DEFICIENT 1"/>
    <property type="match status" value="1"/>
</dbReference>
<evidence type="ECO:0000256" key="3">
    <source>
        <dbReference type="ARBA" id="ARBA00023015"/>
    </source>
</evidence>
<dbReference type="Pfam" id="PF20451">
    <property type="entry name" value="Calmod_bind_M"/>
    <property type="match status" value="1"/>
</dbReference>
<comment type="similarity">
    <text evidence="2">Belongs to the plant ACBP60 protein family.</text>
</comment>
<evidence type="ECO:0000256" key="7">
    <source>
        <dbReference type="ARBA" id="ARBA00023242"/>
    </source>
</evidence>
<evidence type="ECO:0000259" key="11">
    <source>
        <dbReference type="Pfam" id="PF20452"/>
    </source>
</evidence>
<proteinExistence type="inferred from homology"/>
<dbReference type="GO" id="GO:0005634">
    <property type="term" value="C:nucleus"/>
    <property type="evidence" value="ECO:0007669"/>
    <property type="project" value="UniProtKB-SubCell"/>
</dbReference>
<protein>
    <submittedName>
        <fullName evidence="12">SAR Deficient 1</fullName>
    </submittedName>
</protein>
<sequence length="470" mass="53187">MATKRLLRESSSDPADEPPAKEKRLKPLSSFASVIGDAVMVNCLSTALEPVLRRVVNEEVERSLRNRIRFFGRSPSLRIQAPEPSTLELIFPKALTVPIFTGSKIVDEERKQLRVMLVDTRGNQMVPVLFPSQIKVDIVVLDGDFPSVDGKSWSSEEFDRSIVRERTGRRPLLTGELAVTVRDGVGLIGDIEFTDNSSWIRSRKFRIGAKVAQGSSDGVRIREAMTEAFVVKDHRGELYKKHHPPALGDEVWRLEKIGKDGVFHKRLRSARINTVQDFLKMWVVDHAKLRSILTNGMSEKMWNVIIEHAKTCAMGNKHYVFRGPNFIIWLNPICQLIKAEINGSLYPTHHLGAINKAYLENLVKQAYANWSSLEEIEISNEIGLLTQGDHVVEPYPNHQQTMVRSFQQNVYLNDCSIEGYLPSEMQADDGNWEVSRTYFNTANENEVGLNILRSNSEDDLTSPRSFITGS</sequence>
<evidence type="ECO:0000256" key="4">
    <source>
        <dbReference type="ARBA" id="ARBA00023125"/>
    </source>
</evidence>
<reference evidence="12" key="1">
    <citation type="submission" date="2023-05" db="EMBL/GenBank/DDBJ databases">
        <title>Genome and transcriptome analyses reveal genes involved in the formation of fine ridges on petal epidermal cells in Hibiscus trionum.</title>
        <authorList>
            <person name="Koshimizu S."/>
            <person name="Masuda S."/>
            <person name="Ishii T."/>
            <person name="Shirasu K."/>
            <person name="Hoshino A."/>
            <person name="Arita M."/>
        </authorList>
    </citation>
    <scope>NUCLEOTIDE SEQUENCE</scope>
    <source>
        <strain evidence="12">Hamamatsu line</strain>
    </source>
</reference>
<organism evidence="12 13">
    <name type="scientific">Hibiscus trionum</name>
    <name type="common">Flower of an hour</name>
    <dbReference type="NCBI Taxonomy" id="183268"/>
    <lineage>
        <taxon>Eukaryota</taxon>
        <taxon>Viridiplantae</taxon>
        <taxon>Streptophyta</taxon>
        <taxon>Embryophyta</taxon>
        <taxon>Tracheophyta</taxon>
        <taxon>Spermatophyta</taxon>
        <taxon>Magnoliopsida</taxon>
        <taxon>eudicotyledons</taxon>
        <taxon>Gunneridae</taxon>
        <taxon>Pentapetalae</taxon>
        <taxon>rosids</taxon>
        <taxon>malvids</taxon>
        <taxon>Malvales</taxon>
        <taxon>Malvaceae</taxon>
        <taxon>Malvoideae</taxon>
        <taxon>Hibiscus</taxon>
    </lineage>
</organism>
<name>A0A9W7IQL3_HIBTR</name>
<dbReference type="EMBL" id="BSYR01000035">
    <property type="protein sequence ID" value="GMI99523.1"/>
    <property type="molecule type" value="Genomic_DNA"/>
</dbReference>
<comment type="subcellular location">
    <subcellularLocation>
        <location evidence="1">Nucleus</location>
    </subcellularLocation>
</comment>
<keyword evidence="13" id="KW-1185">Reference proteome</keyword>
<dbReference type="Pfam" id="PF07887">
    <property type="entry name" value="Calmodulin_bind"/>
    <property type="match status" value="1"/>
</dbReference>
<evidence type="ECO:0000256" key="2">
    <source>
        <dbReference type="ARBA" id="ARBA00007214"/>
    </source>
</evidence>
<dbReference type="AlphaFoldDB" id="A0A9W7IQL3"/>
<evidence type="ECO:0000256" key="1">
    <source>
        <dbReference type="ARBA" id="ARBA00004123"/>
    </source>
</evidence>
<feature type="region of interest" description="Disordered" evidence="8">
    <location>
        <begin position="1"/>
        <end position="23"/>
    </location>
</feature>
<keyword evidence="4" id="KW-0238">DNA-binding</keyword>
<dbReference type="OrthoDB" id="757051at2759"/>
<feature type="domain" description="Calmodulin binding protein C-terminal" evidence="11">
    <location>
        <begin position="317"/>
        <end position="376"/>
    </location>
</feature>
<gene>
    <name evidence="12" type="ORF">HRI_003621600</name>
</gene>
<dbReference type="GO" id="GO:0043565">
    <property type="term" value="F:sequence-specific DNA binding"/>
    <property type="evidence" value="ECO:0007669"/>
    <property type="project" value="TreeGrafter"/>
</dbReference>
<dbReference type="InterPro" id="IPR012416">
    <property type="entry name" value="CBP60"/>
</dbReference>
<keyword evidence="5" id="KW-0010">Activator</keyword>
<dbReference type="Proteomes" id="UP001165190">
    <property type="component" value="Unassembled WGS sequence"/>
</dbReference>
<evidence type="ECO:0000313" key="13">
    <source>
        <dbReference type="Proteomes" id="UP001165190"/>
    </source>
</evidence>
<evidence type="ECO:0000259" key="9">
    <source>
        <dbReference type="Pfam" id="PF07887"/>
    </source>
</evidence>
<dbReference type="InterPro" id="IPR046830">
    <property type="entry name" value="Calmod_bind_M"/>
</dbReference>
<feature type="domain" description="Calmodulin binding protein-like N-terminal" evidence="9">
    <location>
        <begin position="87"/>
        <end position="234"/>
    </location>
</feature>
<evidence type="ECO:0000256" key="8">
    <source>
        <dbReference type="SAM" id="MobiDB-lite"/>
    </source>
</evidence>
<dbReference type="InterPro" id="IPR046831">
    <property type="entry name" value="Calmodulin_bind_N"/>
</dbReference>
<keyword evidence="7" id="KW-0539">Nucleus</keyword>
<dbReference type="GO" id="GO:0005516">
    <property type="term" value="F:calmodulin binding"/>
    <property type="evidence" value="ECO:0007669"/>
    <property type="project" value="InterPro"/>
</dbReference>
<feature type="domain" description="Calmodulin binding protein central" evidence="10">
    <location>
        <begin position="247"/>
        <end position="312"/>
    </location>
</feature>
<feature type="compositionally biased region" description="Basic and acidic residues" evidence="8">
    <location>
        <begin position="1"/>
        <end position="11"/>
    </location>
</feature>
<keyword evidence="6" id="KW-0804">Transcription</keyword>
<evidence type="ECO:0000313" key="12">
    <source>
        <dbReference type="EMBL" id="GMI99523.1"/>
    </source>
</evidence>
<dbReference type="PANTHER" id="PTHR31713">
    <property type="entry name" value="OS02G0177800 PROTEIN"/>
    <property type="match status" value="1"/>
</dbReference>
<dbReference type="GO" id="GO:0003700">
    <property type="term" value="F:DNA-binding transcription factor activity"/>
    <property type="evidence" value="ECO:0007669"/>
    <property type="project" value="TreeGrafter"/>
</dbReference>
<dbReference type="Pfam" id="PF20452">
    <property type="entry name" value="Calmod_bind_C"/>
    <property type="match status" value="1"/>
</dbReference>
<evidence type="ECO:0000259" key="10">
    <source>
        <dbReference type="Pfam" id="PF20451"/>
    </source>
</evidence>
<accession>A0A9W7IQL3</accession>
<dbReference type="InterPro" id="IPR046829">
    <property type="entry name" value="Calmod_bind_C"/>
</dbReference>
<comment type="caution">
    <text evidence="12">The sequence shown here is derived from an EMBL/GenBank/DDBJ whole genome shotgun (WGS) entry which is preliminary data.</text>
</comment>